<reference evidence="1 2" key="1">
    <citation type="submission" date="2018-09" db="EMBL/GenBank/DDBJ databases">
        <title>Genomic Encyclopedia of Archaeal and Bacterial Type Strains, Phase II (KMG-II): from individual species to whole genera.</title>
        <authorList>
            <person name="Goeker M."/>
        </authorList>
    </citation>
    <scope>NUCLEOTIDE SEQUENCE [LARGE SCALE GENOMIC DNA]</scope>
    <source>
        <strain evidence="1 2">DSM 27620</strain>
    </source>
</reference>
<protein>
    <submittedName>
        <fullName evidence="1">Uncharacterized protein</fullName>
    </submittedName>
</protein>
<gene>
    <name evidence="1" type="ORF">BXY58_2548</name>
</gene>
<dbReference type="Proteomes" id="UP000285906">
    <property type="component" value="Unassembled WGS sequence"/>
</dbReference>
<organism evidence="1 2">
    <name type="scientific">Epilithonimonas arachidiradicis</name>
    <dbReference type="NCBI Taxonomy" id="1617282"/>
    <lineage>
        <taxon>Bacteria</taxon>
        <taxon>Pseudomonadati</taxon>
        <taxon>Bacteroidota</taxon>
        <taxon>Flavobacteriia</taxon>
        <taxon>Flavobacteriales</taxon>
        <taxon>Weeksellaceae</taxon>
        <taxon>Chryseobacterium group</taxon>
        <taxon>Epilithonimonas</taxon>
    </lineage>
</organism>
<dbReference type="AlphaFoldDB" id="A0A420D7Y5"/>
<sequence length="50" mass="5934">MFTAFFVLAQYQKKSKKAILKVTYSVTYRKNIKNRSLKSSENPTNRQFND</sequence>
<proteinExistence type="predicted"/>
<dbReference type="EMBL" id="RAQH01000007">
    <property type="protein sequence ID" value="RKE86722.1"/>
    <property type="molecule type" value="Genomic_DNA"/>
</dbReference>
<evidence type="ECO:0000313" key="1">
    <source>
        <dbReference type="EMBL" id="RKE86722.1"/>
    </source>
</evidence>
<name>A0A420D7Y5_9FLAO</name>
<evidence type="ECO:0000313" key="2">
    <source>
        <dbReference type="Proteomes" id="UP000285906"/>
    </source>
</evidence>
<accession>A0A420D7Y5</accession>
<comment type="caution">
    <text evidence="1">The sequence shown here is derived from an EMBL/GenBank/DDBJ whole genome shotgun (WGS) entry which is preliminary data.</text>
</comment>